<dbReference type="HOGENOM" id="CLU_880172_0_0_1"/>
<protein>
    <submittedName>
        <fullName evidence="2">Uncharacterized protein</fullName>
    </submittedName>
</protein>
<organism evidence="2 3">
    <name type="scientific">Scleroderma citrinum Foug A</name>
    <dbReference type="NCBI Taxonomy" id="1036808"/>
    <lineage>
        <taxon>Eukaryota</taxon>
        <taxon>Fungi</taxon>
        <taxon>Dikarya</taxon>
        <taxon>Basidiomycota</taxon>
        <taxon>Agaricomycotina</taxon>
        <taxon>Agaricomycetes</taxon>
        <taxon>Agaricomycetidae</taxon>
        <taxon>Boletales</taxon>
        <taxon>Sclerodermatineae</taxon>
        <taxon>Sclerodermataceae</taxon>
        <taxon>Scleroderma</taxon>
    </lineage>
</organism>
<reference evidence="2 3" key="1">
    <citation type="submission" date="2014-04" db="EMBL/GenBank/DDBJ databases">
        <authorList>
            <consortium name="DOE Joint Genome Institute"/>
            <person name="Kuo A."/>
            <person name="Kohler A."/>
            <person name="Nagy L.G."/>
            <person name="Floudas D."/>
            <person name="Copeland A."/>
            <person name="Barry K.W."/>
            <person name="Cichocki N."/>
            <person name="Veneault-Fourrey C."/>
            <person name="LaButti K."/>
            <person name="Lindquist E.A."/>
            <person name="Lipzen A."/>
            <person name="Lundell T."/>
            <person name="Morin E."/>
            <person name="Murat C."/>
            <person name="Sun H."/>
            <person name="Tunlid A."/>
            <person name="Henrissat B."/>
            <person name="Grigoriev I.V."/>
            <person name="Hibbett D.S."/>
            <person name="Martin F."/>
            <person name="Nordberg H.P."/>
            <person name="Cantor M.N."/>
            <person name="Hua S.X."/>
        </authorList>
    </citation>
    <scope>NUCLEOTIDE SEQUENCE [LARGE SCALE GENOMIC DNA]</scope>
    <source>
        <strain evidence="2 3">Foug A</strain>
    </source>
</reference>
<evidence type="ECO:0000313" key="3">
    <source>
        <dbReference type="Proteomes" id="UP000053989"/>
    </source>
</evidence>
<accession>A0A0C3D703</accession>
<proteinExistence type="predicted"/>
<dbReference type="AlphaFoldDB" id="A0A0C3D703"/>
<evidence type="ECO:0000313" key="2">
    <source>
        <dbReference type="EMBL" id="KIM52184.1"/>
    </source>
</evidence>
<dbReference type="InParanoid" id="A0A0C3D703"/>
<evidence type="ECO:0000256" key="1">
    <source>
        <dbReference type="SAM" id="MobiDB-lite"/>
    </source>
</evidence>
<dbReference type="EMBL" id="KN822221">
    <property type="protein sequence ID" value="KIM52184.1"/>
    <property type="molecule type" value="Genomic_DNA"/>
</dbReference>
<feature type="compositionally biased region" description="Basic and acidic residues" evidence="1">
    <location>
        <begin position="134"/>
        <end position="149"/>
    </location>
</feature>
<feature type="compositionally biased region" description="Polar residues" evidence="1">
    <location>
        <begin position="1"/>
        <end position="14"/>
    </location>
</feature>
<dbReference type="Proteomes" id="UP000053989">
    <property type="component" value="Unassembled WGS sequence"/>
</dbReference>
<sequence length="389" mass="41365">MVNQQQSSIGTCMSNKKAHPGRPDLPPPRRTTETVQAEKAVKAAMNAKKAAEIQAGIQRAAAVEDSLAIRASNQVQQFKKPTTALLRKATWPNEKPLSQDVVNTAQDPGNEDGTMPLQDGVSTPSGSEFEPEEDMKSEQNEESLDDRCPDCGSEANTKRGLKAALKATRDTITQACSSSSHIPTTASSGRKRPVYQTEYQWSLTLKRPNLGVGTTKPALFNCATSGLRADFQQSKTKASKSTQDFSIAPGAGVGFEALPSAGLTYHSTPILPAPSTSGGLPSDEDDHFELSSGTSTMPTNNISTGIKGQLSKWTAGTPTAQVIPNAPQQRLQHSAVITNAVTTSNKACPPPPPTTIYLQGLIISIQHTLCLYCRNTLAPLIIPGSLMDS</sequence>
<reference evidence="3" key="2">
    <citation type="submission" date="2015-01" db="EMBL/GenBank/DDBJ databases">
        <title>Evolutionary Origins and Diversification of the Mycorrhizal Mutualists.</title>
        <authorList>
            <consortium name="DOE Joint Genome Institute"/>
            <consortium name="Mycorrhizal Genomics Consortium"/>
            <person name="Kohler A."/>
            <person name="Kuo A."/>
            <person name="Nagy L.G."/>
            <person name="Floudas D."/>
            <person name="Copeland A."/>
            <person name="Barry K.W."/>
            <person name="Cichocki N."/>
            <person name="Veneault-Fourrey C."/>
            <person name="LaButti K."/>
            <person name="Lindquist E.A."/>
            <person name="Lipzen A."/>
            <person name="Lundell T."/>
            <person name="Morin E."/>
            <person name="Murat C."/>
            <person name="Riley R."/>
            <person name="Ohm R."/>
            <person name="Sun H."/>
            <person name="Tunlid A."/>
            <person name="Henrissat B."/>
            <person name="Grigoriev I.V."/>
            <person name="Hibbett D.S."/>
            <person name="Martin F."/>
        </authorList>
    </citation>
    <scope>NUCLEOTIDE SEQUENCE [LARGE SCALE GENOMIC DNA]</scope>
    <source>
        <strain evidence="3">Foug A</strain>
    </source>
</reference>
<name>A0A0C3D703_9AGAM</name>
<feature type="region of interest" description="Disordered" evidence="1">
    <location>
        <begin position="1"/>
        <end position="35"/>
    </location>
</feature>
<keyword evidence="3" id="KW-1185">Reference proteome</keyword>
<gene>
    <name evidence="2" type="ORF">SCLCIDRAFT_32870</name>
</gene>
<feature type="region of interest" description="Disordered" evidence="1">
    <location>
        <begin position="103"/>
        <end position="150"/>
    </location>
</feature>